<sequence length="61" mass="7386">MHEQHLHPQPVFMLDRRRFRMREPSCNFNTKRQPPTPLFQINRRPAPASCLRDTGQLMRRS</sequence>
<dbReference type="EMBL" id="CP069105">
    <property type="protein sequence ID" value="QSS55994.1"/>
    <property type="molecule type" value="Genomic_DNA"/>
</dbReference>
<dbReference type="VEuPathDB" id="FungiDB:I7I53_04036"/>
<dbReference type="AlphaFoldDB" id="A0A8A1LU94"/>
<organism evidence="2 3">
    <name type="scientific">Ajellomyces capsulatus (strain H88)</name>
    <name type="common">Darling's disease fungus</name>
    <name type="synonym">Histoplasma capsulatum</name>
    <dbReference type="NCBI Taxonomy" id="544711"/>
    <lineage>
        <taxon>Eukaryota</taxon>
        <taxon>Fungi</taxon>
        <taxon>Dikarya</taxon>
        <taxon>Ascomycota</taxon>
        <taxon>Pezizomycotina</taxon>
        <taxon>Eurotiomycetes</taxon>
        <taxon>Eurotiomycetidae</taxon>
        <taxon>Onygenales</taxon>
        <taxon>Ajellomycetaceae</taxon>
        <taxon>Histoplasma</taxon>
    </lineage>
</organism>
<evidence type="ECO:0000313" key="3">
    <source>
        <dbReference type="Proteomes" id="UP000663419"/>
    </source>
</evidence>
<protein>
    <submittedName>
        <fullName evidence="2">Uncharacterized protein</fullName>
    </submittedName>
</protein>
<dbReference type="Proteomes" id="UP000663419">
    <property type="component" value="Chromosome 4"/>
</dbReference>
<name>A0A8A1LU94_AJEC8</name>
<gene>
    <name evidence="2" type="ORF">I7I53_04036</name>
</gene>
<evidence type="ECO:0000256" key="1">
    <source>
        <dbReference type="SAM" id="MobiDB-lite"/>
    </source>
</evidence>
<feature type="region of interest" description="Disordered" evidence="1">
    <location>
        <begin position="26"/>
        <end position="61"/>
    </location>
</feature>
<accession>A0A8A1LU94</accession>
<reference evidence="2" key="1">
    <citation type="submission" date="2021-01" db="EMBL/GenBank/DDBJ databases">
        <title>Chromosome-level genome assembly of a human fungal pathogen reveals clustering of transcriptionally co-regulated genes.</title>
        <authorList>
            <person name="Voorhies M."/>
            <person name="Cohen S."/>
            <person name="Shea T.P."/>
            <person name="Petrus S."/>
            <person name="Munoz J.F."/>
            <person name="Poplawski S."/>
            <person name="Goldman W.E."/>
            <person name="Michael T."/>
            <person name="Cuomo C.A."/>
            <person name="Sil A."/>
            <person name="Beyhan S."/>
        </authorList>
    </citation>
    <scope>NUCLEOTIDE SEQUENCE</scope>
    <source>
        <strain evidence="2">H88</strain>
    </source>
</reference>
<evidence type="ECO:0000313" key="2">
    <source>
        <dbReference type="EMBL" id="QSS55994.1"/>
    </source>
</evidence>
<proteinExistence type="predicted"/>